<dbReference type="PANTHER" id="PTHR43280">
    <property type="entry name" value="ARAC-FAMILY TRANSCRIPTIONAL REGULATOR"/>
    <property type="match status" value="1"/>
</dbReference>
<keyword evidence="4" id="KW-1133">Transmembrane helix</keyword>
<feature type="transmembrane region" description="Helical" evidence="4">
    <location>
        <begin position="12"/>
        <end position="32"/>
    </location>
</feature>
<dbReference type="EMBL" id="LYPA01000018">
    <property type="protein sequence ID" value="OBR69375.1"/>
    <property type="molecule type" value="Genomic_DNA"/>
</dbReference>
<dbReference type="Proteomes" id="UP000092024">
    <property type="component" value="Unassembled WGS sequence"/>
</dbReference>
<protein>
    <recommendedName>
        <fullName evidence="5">HTH araC/xylS-type domain-containing protein</fullName>
    </recommendedName>
</protein>
<evidence type="ECO:0000259" key="5">
    <source>
        <dbReference type="PROSITE" id="PS01124"/>
    </source>
</evidence>
<evidence type="ECO:0000256" key="3">
    <source>
        <dbReference type="ARBA" id="ARBA00023163"/>
    </source>
</evidence>
<evidence type="ECO:0000256" key="1">
    <source>
        <dbReference type="ARBA" id="ARBA00023015"/>
    </source>
</evidence>
<keyword evidence="4" id="KW-0812">Transmembrane</keyword>
<dbReference type="RefSeq" id="WP_068678515.1">
    <property type="nucleotide sequence ID" value="NZ_LYPA01000018.1"/>
</dbReference>
<organism evidence="6 7">
    <name type="scientific">Paenibacillus oryzae</name>
    <dbReference type="NCBI Taxonomy" id="1844972"/>
    <lineage>
        <taxon>Bacteria</taxon>
        <taxon>Bacillati</taxon>
        <taxon>Bacillota</taxon>
        <taxon>Bacilli</taxon>
        <taxon>Bacillales</taxon>
        <taxon>Paenibacillaceae</taxon>
        <taxon>Paenibacillus</taxon>
    </lineage>
</organism>
<dbReference type="PROSITE" id="PS00041">
    <property type="entry name" value="HTH_ARAC_FAMILY_1"/>
    <property type="match status" value="1"/>
</dbReference>
<dbReference type="PRINTS" id="PR00032">
    <property type="entry name" value="HTHARAC"/>
</dbReference>
<dbReference type="STRING" id="1844972.A7K91_21555"/>
<gene>
    <name evidence="6" type="ORF">A7K91_21555</name>
</gene>
<evidence type="ECO:0000313" key="7">
    <source>
        <dbReference type="Proteomes" id="UP000092024"/>
    </source>
</evidence>
<dbReference type="AlphaFoldDB" id="A0A1A5YVG2"/>
<dbReference type="InterPro" id="IPR020449">
    <property type="entry name" value="Tscrpt_reg_AraC-type_HTH"/>
</dbReference>
<dbReference type="SUPFAM" id="SSF46689">
    <property type="entry name" value="Homeodomain-like"/>
    <property type="match status" value="1"/>
</dbReference>
<dbReference type="InterPro" id="IPR018060">
    <property type="entry name" value="HTH_AraC"/>
</dbReference>
<accession>A0A1A5YVG2</accession>
<dbReference type="GO" id="GO:0043565">
    <property type="term" value="F:sequence-specific DNA binding"/>
    <property type="evidence" value="ECO:0007669"/>
    <property type="project" value="InterPro"/>
</dbReference>
<feature type="domain" description="HTH araC/xylS-type" evidence="5">
    <location>
        <begin position="644"/>
        <end position="743"/>
    </location>
</feature>
<dbReference type="PROSITE" id="PS01124">
    <property type="entry name" value="HTH_ARAC_FAMILY_2"/>
    <property type="match status" value="1"/>
</dbReference>
<keyword evidence="2" id="KW-0238">DNA-binding</keyword>
<dbReference type="SMART" id="SM00342">
    <property type="entry name" value="HTH_ARAC"/>
    <property type="match status" value="1"/>
</dbReference>
<reference evidence="6 7" key="1">
    <citation type="submission" date="2016-05" db="EMBL/GenBank/DDBJ databases">
        <title>Paenibacillus oryzae. sp. nov., isolated from the rice root.</title>
        <authorList>
            <person name="Zhang J."/>
            <person name="Zhang X."/>
        </authorList>
    </citation>
    <scope>NUCLEOTIDE SEQUENCE [LARGE SCALE GENOMIC DNA]</scope>
    <source>
        <strain evidence="6 7">1DrF-4</strain>
    </source>
</reference>
<dbReference type="InterPro" id="IPR009057">
    <property type="entry name" value="Homeodomain-like_sf"/>
</dbReference>
<dbReference type="OrthoDB" id="1877256at2"/>
<sequence length="756" mass="87320">MHKNWFRRLFFSYFPIFLFTVTILVFISFIMLNDISHKETIKADRITTSYAADRLTRSLKAIELDMLSEVQKNKNYREFLNPELTERSDQIMFNVVASMRDIVASDSLIDSMYIYRIEDKQVLTRSGLVSWDSFADKSFIEQALANPEYNGWSDIRTYHELKLEPKKKIISMFKREPLPFGTDGIVIININMYAVEQMLRSMINDDVSVLNVRDADGKLLFSTMTGSQPADATENSPKVLNKVEIPLTGWTFESGIVTEQLFMWLSFVSYIWVGVGALTVLLATLYIIYITRKNYKPIRVIMNKVESVSLRSETFGQKVDELAVIDNALESLIQKTEDYDKQRHENLLVNRRQLFHDIVHGEQLDKVKGRLWKLGLVPEKTTLSKMAFIVAEISQYGDFRSDFSTRDQHALKFALMNVMQELAQADGMYGLAEWVSENRIGIIVGFCDEEAPAKEQITDFVHKGNEWVKDHLRMSLLFGVGPAVKSWTDIGKSYSAALEALQHKMSLENQTVFVSEELPGSGSRSWYVYVQSGAELVREFRLVDGSWRDCAETLFWQMKRDCLRDSEIVMLLDTTLEMLARELDGMSRELTAHFEGREVEQWRAAVEAASTLEELKSLFLDRLTEMYRTYVSHSETKNHRAMINEMRSYIEENFDNPDLSLKHLSDRFQVSAKYCSYLFKEEFNMKFVDFLVQLRMERAEQLLADTSETVQQIALRVGYANSITFGRVFKRMAGVTPGDFRKLQMKPGKARNSSMI</sequence>
<keyword evidence="3" id="KW-0804">Transcription</keyword>
<feature type="transmembrane region" description="Helical" evidence="4">
    <location>
        <begin position="261"/>
        <end position="289"/>
    </location>
</feature>
<evidence type="ECO:0000313" key="6">
    <source>
        <dbReference type="EMBL" id="OBR69375.1"/>
    </source>
</evidence>
<name>A0A1A5YVG2_9BACL</name>
<dbReference type="GO" id="GO:0003700">
    <property type="term" value="F:DNA-binding transcription factor activity"/>
    <property type="evidence" value="ECO:0007669"/>
    <property type="project" value="InterPro"/>
</dbReference>
<keyword evidence="7" id="KW-1185">Reference proteome</keyword>
<proteinExistence type="predicted"/>
<evidence type="ECO:0000256" key="4">
    <source>
        <dbReference type="SAM" id="Phobius"/>
    </source>
</evidence>
<keyword evidence="1" id="KW-0805">Transcription regulation</keyword>
<dbReference type="Gene3D" id="1.10.10.60">
    <property type="entry name" value="Homeodomain-like"/>
    <property type="match status" value="2"/>
</dbReference>
<dbReference type="PANTHER" id="PTHR43280:SF28">
    <property type="entry name" value="HTH-TYPE TRANSCRIPTIONAL ACTIVATOR RHAS"/>
    <property type="match status" value="1"/>
</dbReference>
<dbReference type="InterPro" id="IPR018062">
    <property type="entry name" value="HTH_AraC-typ_CS"/>
</dbReference>
<evidence type="ECO:0000256" key="2">
    <source>
        <dbReference type="ARBA" id="ARBA00023125"/>
    </source>
</evidence>
<dbReference type="Pfam" id="PF12833">
    <property type="entry name" value="HTH_18"/>
    <property type="match status" value="1"/>
</dbReference>
<comment type="caution">
    <text evidence="6">The sequence shown here is derived from an EMBL/GenBank/DDBJ whole genome shotgun (WGS) entry which is preliminary data.</text>
</comment>
<keyword evidence="4" id="KW-0472">Membrane</keyword>